<evidence type="ECO:0000259" key="1">
    <source>
        <dbReference type="SMART" id="SM00382"/>
    </source>
</evidence>
<dbReference type="OrthoDB" id="9781481at2"/>
<comment type="caution">
    <text evidence="2">The sequence shown here is derived from an EMBL/GenBank/DDBJ whole genome shotgun (WGS) entry which is preliminary data.</text>
</comment>
<dbReference type="Gene3D" id="3.40.50.300">
    <property type="entry name" value="P-loop containing nucleotide triphosphate hydrolases"/>
    <property type="match status" value="2"/>
</dbReference>
<evidence type="ECO:0000313" key="3">
    <source>
        <dbReference type="Proteomes" id="UP000237684"/>
    </source>
</evidence>
<dbReference type="Proteomes" id="UP000237684">
    <property type="component" value="Unassembled WGS sequence"/>
</dbReference>
<protein>
    <recommendedName>
        <fullName evidence="1">AAA+ ATPase domain-containing protein</fullName>
    </recommendedName>
</protein>
<organism evidence="2 3">
    <name type="scientific">Abditibacterium utsteinense</name>
    <dbReference type="NCBI Taxonomy" id="1960156"/>
    <lineage>
        <taxon>Bacteria</taxon>
        <taxon>Pseudomonadati</taxon>
        <taxon>Abditibacteriota</taxon>
        <taxon>Abditibacteriia</taxon>
        <taxon>Abditibacteriales</taxon>
        <taxon>Abditibacteriaceae</taxon>
        <taxon>Abditibacterium</taxon>
    </lineage>
</organism>
<evidence type="ECO:0000313" key="2">
    <source>
        <dbReference type="EMBL" id="PQV63403.1"/>
    </source>
</evidence>
<dbReference type="InterPro" id="IPR027417">
    <property type="entry name" value="P-loop_NTPase"/>
</dbReference>
<name>A0A2S8SRG9_9BACT</name>
<dbReference type="SUPFAM" id="SSF52540">
    <property type="entry name" value="P-loop containing nucleoside triphosphate hydrolases"/>
    <property type="match status" value="1"/>
</dbReference>
<sequence length="658" mass="72533">MAFASFSRADSQSAARVFEKLFPDPEIRRRALEILADSLGAAHAVDTSNWGVTLGPNSVRLNVGRGLCLGFSSRRIAVVCDGRPLDEAACQSLQGEASLERGRFKVAPHALSIELGAEKLGMLWPLIEKSHLDFVAAAARGFASRAPHSPAWRDAHSSGVLDFLRSELQREIPQPAFTKNEANARENEPVFCAQALLSGQMESRGLSFPASHLAAFFTALSAKGLVILSGPSGVGKTALALHFASLLQVSSERDSLLIRLEKTHLESGQIPLPVAVLRYLQAPRSGETRAATAICDGAAYPVKLVGNGNGWHLQLRGAARKWLGGAGEVLSVESDWEEESPRPTFRLLRAIEPRFEALSNHLFLPVRPDWRDEKPLLGYFNPLANRYEWTPFLRFLLRADAGFEKGDGRAYFVVLDEMNLARPEWYFADFLSLLEAPRDVAGRAKEPLRVDFDARATGELPPREIYLPPNLYFVGTINADESAGFLSPKVLDRAWVLDAPRADFRTYPPQKMKQKNGFEISEAQKHELLLQFTRAGRFTSVDKSFVAAQIEQNPTRRDALADLNDALFAAGAGFGFRVFDEIFTFCALGTENGLFESESEVFDCAVSLKIAPLFRGARGQVEAALRAFLTWSESQKMKQSASVGRRQLAVLDRDGFLP</sequence>
<reference evidence="2 3" key="1">
    <citation type="journal article" date="2018" name="Syst. Appl. Microbiol.">
        <title>Abditibacterium utsteinense sp. nov., the first cultivated member of candidate phylum FBP, isolated from ice-free Antarctic soil samples.</title>
        <authorList>
            <person name="Tahon G."/>
            <person name="Tytgat B."/>
            <person name="Lebbe L."/>
            <person name="Carlier A."/>
            <person name="Willems A."/>
        </authorList>
    </citation>
    <scope>NUCLEOTIDE SEQUENCE [LARGE SCALE GENOMIC DNA]</scope>
    <source>
        <strain evidence="2 3">LMG 29911</strain>
    </source>
</reference>
<keyword evidence="3" id="KW-1185">Reference proteome</keyword>
<proteinExistence type="predicted"/>
<dbReference type="EMBL" id="NIGF01000012">
    <property type="protein sequence ID" value="PQV63403.1"/>
    <property type="molecule type" value="Genomic_DNA"/>
</dbReference>
<dbReference type="RefSeq" id="WP_123580674.1">
    <property type="nucleotide sequence ID" value="NZ_NIGF01000012.1"/>
</dbReference>
<dbReference type="SMART" id="SM00382">
    <property type="entry name" value="AAA"/>
    <property type="match status" value="1"/>
</dbReference>
<dbReference type="AlphaFoldDB" id="A0A2S8SRG9"/>
<gene>
    <name evidence="2" type="ORF">B1R32_11258</name>
</gene>
<dbReference type="InterPro" id="IPR003593">
    <property type="entry name" value="AAA+_ATPase"/>
</dbReference>
<dbReference type="InParanoid" id="A0A2S8SRG9"/>
<accession>A0A2S8SRG9</accession>
<feature type="domain" description="AAA+ ATPase" evidence="1">
    <location>
        <begin position="222"/>
        <end position="501"/>
    </location>
</feature>